<organism evidence="1 2">
    <name type="scientific">Marasmius tenuissimus</name>
    <dbReference type="NCBI Taxonomy" id="585030"/>
    <lineage>
        <taxon>Eukaryota</taxon>
        <taxon>Fungi</taxon>
        <taxon>Dikarya</taxon>
        <taxon>Basidiomycota</taxon>
        <taxon>Agaricomycotina</taxon>
        <taxon>Agaricomycetes</taxon>
        <taxon>Agaricomycetidae</taxon>
        <taxon>Agaricales</taxon>
        <taxon>Marasmiineae</taxon>
        <taxon>Marasmiaceae</taxon>
        <taxon>Marasmius</taxon>
    </lineage>
</organism>
<keyword evidence="2" id="KW-1185">Reference proteome</keyword>
<name>A0ABR2ZMI4_9AGAR</name>
<accession>A0ABR2ZMI4</accession>
<gene>
    <name evidence="1" type="ORF">AAF712_010750</name>
</gene>
<proteinExistence type="predicted"/>
<dbReference type="EMBL" id="JBBXMP010000106">
    <property type="protein sequence ID" value="KAL0062404.1"/>
    <property type="molecule type" value="Genomic_DNA"/>
</dbReference>
<evidence type="ECO:0008006" key="3">
    <source>
        <dbReference type="Google" id="ProtNLM"/>
    </source>
</evidence>
<comment type="caution">
    <text evidence="1">The sequence shown here is derived from an EMBL/GenBank/DDBJ whole genome shotgun (WGS) entry which is preliminary data.</text>
</comment>
<dbReference type="Proteomes" id="UP001437256">
    <property type="component" value="Unassembled WGS sequence"/>
</dbReference>
<evidence type="ECO:0000313" key="1">
    <source>
        <dbReference type="EMBL" id="KAL0062404.1"/>
    </source>
</evidence>
<evidence type="ECO:0000313" key="2">
    <source>
        <dbReference type="Proteomes" id="UP001437256"/>
    </source>
</evidence>
<reference evidence="1 2" key="1">
    <citation type="submission" date="2024-05" db="EMBL/GenBank/DDBJ databases">
        <title>A draft genome resource for the thread blight pathogen Marasmius tenuissimus strain MS-2.</title>
        <authorList>
            <person name="Yulfo-Soto G.E."/>
            <person name="Baruah I.K."/>
            <person name="Amoako-Attah I."/>
            <person name="Bukari Y."/>
            <person name="Meinhardt L.W."/>
            <person name="Bailey B.A."/>
            <person name="Cohen S.P."/>
        </authorList>
    </citation>
    <scope>NUCLEOTIDE SEQUENCE [LARGE SCALE GENOMIC DNA]</scope>
    <source>
        <strain evidence="1 2">MS-2</strain>
    </source>
</reference>
<sequence>MTPIALNDSSITPILETSTMNTIAITPEEMRLRMVRELLFETRSFLVRTPWTFDLNDPSASQSLIPNEDVAHIVVDPLSMDPLIPVDSCEDPSSIWPNVRTALGLSKGRPYALTIDLDCTFFMQTHAFERFVTRKHITSFMSMICQAGVERITELVIRCSVWSHLETILTTFAERSAPMPMLTRYCVSYSSKEVDNLGMLYVPSDQHDTNSIILAPKGPDVDRSDYDGHPLLPSLKHVHLDYIPNQWTLFMPTSLTSLYLHNVPRGNRPTPEELAKILFNSQYTLTTLELGVGAIPLDPYSDTVCLPKLISLSVRFVVCWELTSLARTLELPSLTNLSFEDYWNKVDMFTQNIKTADRMDSEYREIFREETVYAYEAVIENWPLFSVTRLRMEYPIFYETEANRISLLEQSSRSPVVWEENGGVPVASLFFSEFEALEEMVLVRPDDTTTKALMNQPYLYSDETGAFEPWFERWLPSLQTYKLS</sequence>
<protein>
    <recommendedName>
        <fullName evidence="3">FCP1 homology domain-containing protein</fullName>
    </recommendedName>
</protein>